<proteinExistence type="predicted"/>
<evidence type="ECO:0000313" key="4">
    <source>
        <dbReference type="Proteomes" id="UP000240572"/>
    </source>
</evidence>
<dbReference type="Pfam" id="PF18962">
    <property type="entry name" value="Por_Secre_tail"/>
    <property type="match status" value="1"/>
</dbReference>
<feature type="signal peptide" evidence="1">
    <location>
        <begin position="1"/>
        <end position="24"/>
    </location>
</feature>
<dbReference type="OrthoDB" id="659395at2"/>
<dbReference type="Proteomes" id="UP000240572">
    <property type="component" value="Unassembled WGS sequence"/>
</dbReference>
<keyword evidence="1" id="KW-0732">Signal</keyword>
<dbReference type="NCBIfam" id="TIGR04183">
    <property type="entry name" value="Por_Secre_tail"/>
    <property type="match status" value="1"/>
</dbReference>
<dbReference type="EMBL" id="PYGD01000002">
    <property type="protein sequence ID" value="PSK93040.1"/>
    <property type="molecule type" value="Genomic_DNA"/>
</dbReference>
<evidence type="ECO:0000313" key="3">
    <source>
        <dbReference type="EMBL" id="PSK93040.1"/>
    </source>
</evidence>
<dbReference type="RefSeq" id="WP_106522076.1">
    <property type="nucleotide sequence ID" value="NZ_PYGD01000002.1"/>
</dbReference>
<feature type="domain" description="Secretion system C-terminal sorting" evidence="2">
    <location>
        <begin position="185"/>
        <end position="261"/>
    </location>
</feature>
<keyword evidence="4" id="KW-1185">Reference proteome</keyword>
<protein>
    <submittedName>
        <fullName evidence="3">Putative secreted protein (Por secretion system target)</fullName>
    </submittedName>
</protein>
<feature type="chain" id="PRO_5015202465" evidence="1">
    <location>
        <begin position="25"/>
        <end position="263"/>
    </location>
</feature>
<name>A0A2P8D737_9BACT</name>
<evidence type="ECO:0000256" key="1">
    <source>
        <dbReference type="SAM" id="SignalP"/>
    </source>
</evidence>
<comment type="caution">
    <text evidence="3">The sequence shown here is derived from an EMBL/GenBank/DDBJ whole genome shotgun (WGS) entry which is preliminary data.</text>
</comment>
<gene>
    <name evidence="3" type="ORF">B0I18_1029</name>
</gene>
<dbReference type="InterPro" id="IPR026444">
    <property type="entry name" value="Secre_tail"/>
</dbReference>
<evidence type="ECO:0000259" key="2">
    <source>
        <dbReference type="Pfam" id="PF18962"/>
    </source>
</evidence>
<accession>A0A2P8D737</accession>
<dbReference type="AlphaFoldDB" id="A0A2P8D737"/>
<sequence length="263" mass="28013">MKKNYMKLLAVLLVMIAAQVNVMAQNRKTNMELKMVSPAANATIANGANLNVSVTIKNLGPDALLPTDTMVLLHSALQSGEILRVAIGSITGGGNLAVGATSPVLSLGSYQNNNTGSDQTADFCTLLLDVNRSNITLQGRTSPLQEKWDDTDTTNNRACAKITLKGKPVGLFDVDGVKESLVMGPNPANREVSFLLSLENTAAVRATVRDIQGREVMTRDYGRVPAGDKAPLKLDVSGLRNGIYLVELNSGDKKSVGKLVVQH</sequence>
<organism evidence="3 4">
    <name type="scientific">Taibaiella chishuiensis</name>
    <dbReference type="NCBI Taxonomy" id="1434707"/>
    <lineage>
        <taxon>Bacteria</taxon>
        <taxon>Pseudomonadati</taxon>
        <taxon>Bacteroidota</taxon>
        <taxon>Chitinophagia</taxon>
        <taxon>Chitinophagales</taxon>
        <taxon>Chitinophagaceae</taxon>
        <taxon>Taibaiella</taxon>
    </lineage>
</organism>
<reference evidence="3 4" key="1">
    <citation type="submission" date="2018-03" db="EMBL/GenBank/DDBJ databases">
        <title>Genomic Encyclopedia of Type Strains, Phase III (KMG-III): the genomes of soil and plant-associated and newly described type strains.</title>
        <authorList>
            <person name="Whitman W."/>
        </authorList>
    </citation>
    <scope>NUCLEOTIDE SEQUENCE [LARGE SCALE GENOMIC DNA]</scope>
    <source>
        <strain evidence="3 4">CGMCC 1.12700</strain>
    </source>
</reference>